<dbReference type="HAMAP" id="MF_00213">
    <property type="entry name" value="HypA_HybF"/>
    <property type="match status" value="1"/>
</dbReference>
<dbReference type="PANTHER" id="PTHR34535:SF3">
    <property type="entry name" value="HYDROGENASE MATURATION FACTOR HYPA"/>
    <property type="match status" value="1"/>
</dbReference>
<dbReference type="PANTHER" id="PTHR34535">
    <property type="entry name" value="HYDROGENASE MATURATION FACTOR HYPA"/>
    <property type="match status" value="1"/>
</dbReference>
<dbReference type="Gene3D" id="3.30.2320.80">
    <property type="match status" value="1"/>
</dbReference>
<comment type="similarity">
    <text evidence="1 5">Belongs to the HypA/HybF family.</text>
</comment>
<feature type="binding site" evidence="5">
    <location>
        <position position="89"/>
    </location>
    <ligand>
        <name>Zn(2+)</name>
        <dbReference type="ChEBI" id="CHEBI:29105"/>
    </ligand>
</feature>
<dbReference type="EMBL" id="JH651384">
    <property type="protein sequence ID" value="EIJ32920.1"/>
    <property type="molecule type" value="Genomic_DNA"/>
</dbReference>
<dbReference type="GO" id="GO:0016151">
    <property type="term" value="F:nickel cation binding"/>
    <property type="evidence" value="ECO:0007669"/>
    <property type="project" value="UniProtKB-UniRule"/>
</dbReference>
<dbReference type="InterPro" id="IPR020538">
    <property type="entry name" value="Hydgase_Ni_incorp_HypA/HybF_CS"/>
</dbReference>
<evidence type="ECO:0000256" key="4">
    <source>
        <dbReference type="ARBA" id="ARBA00022833"/>
    </source>
</evidence>
<dbReference type="GO" id="GO:0008270">
    <property type="term" value="F:zinc ion binding"/>
    <property type="evidence" value="ECO:0007669"/>
    <property type="project" value="UniProtKB-UniRule"/>
</dbReference>
<protein>
    <recommendedName>
        <fullName evidence="5">Hydrogenase maturation factor HypA</fullName>
    </recommendedName>
</protein>
<dbReference type="Pfam" id="PF01155">
    <property type="entry name" value="HypA"/>
    <property type="match status" value="1"/>
</dbReference>
<dbReference type="GO" id="GO:0016530">
    <property type="term" value="F:metallochaperone activity"/>
    <property type="evidence" value="ECO:0007669"/>
    <property type="project" value="UniProtKB-ARBA"/>
</dbReference>
<dbReference type="NCBIfam" id="NF009046">
    <property type="entry name" value="PRK12380.1"/>
    <property type="match status" value="1"/>
</dbReference>
<comment type="function">
    <text evidence="5">Involved in the maturation of [NiFe] hydrogenases. Required for nickel insertion into the metal center of the hydrogenase.</text>
</comment>
<evidence type="ECO:0000256" key="1">
    <source>
        <dbReference type="ARBA" id="ARBA00010748"/>
    </source>
</evidence>
<feature type="binding site" evidence="5">
    <location>
        <position position="73"/>
    </location>
    <ligand>
        <name>Zn(2+)</name>
        <dbReference type="ChEBI" id="CHEBI:29105"/>
    </ligand>
</feature>
<dbReference type="PROSITE" id="PS01249">
    <property type="entry name" value="HYPA"/>
    <property type="match status" value="1"/>
</dbReference>
<dbReference type="PIRSF" id="PIRSF004761">
    <property type="entry name" value="Hydrgn_mat_HypA"/>
    <property type="match status" value="1"/>
</dbReference>
<accession>A0A656HBV0</accession>
<keyword evidence="2 5" id="KW-0533">Nickel</keyword>
<feature type="binding site" evidence="5">
    <location>
        <position position="92"/>
    </location>
    <ligand>
        <name>Zn(2+)</name>
        <dbReference type="ChEBI" id="CHEBI:29105"/>
    </ligand>
</feature>
<proteinExistence type="inferred from homology"/>
<dbReference type="OrthoDB" id="288014at2"/>
<name>A0A656HBV0_THINJ</name>
<dbReference type="GO" id="GO:0051604">
    <property type="term" value="P:protein maturation"/>
    <property type="evidence" value="ECO:0007669"/>
    <property type="project" value="InterPro"/>
</dbReference>
<evidence type="ECO:0000256" key="2">
    <source>
        <dbReference type="ARBA" id="ARBA00022596"/>
    </source>
</evidence>
<dbReference type="AlphaFoldDB" id="A0A656HBV0"/>
<dbReference type="InterPro" id="IPR000688">
    <property type="entry name" value="HypA/HybF"/>
</dbReference>
<evidence type="ECO:0000256" key="3">
    <source>
        <dbReference type="ARBA" id="ARBA00022723"/>
    </source>
</evidence>
<keyword evidence="3 5" id="KW-0479">Metal-binding</keyword>
<dbReference type="NCBIfam" id="TIGR00100">
    <property type="entry name" value="hypA"/>
    <property type="match status" value="1"/>
</dbReference>
<dbReference type="RefSeq" id="WP_002706883.1">
    <property type="nucleotide sequence ID" value="NZ_JH651384.1"/>
</dbReference>
<sequence>MHEMSLCEGVLQVLEDEAKRQQFHKVKTVWLEIGSMSGVEVEAMRFCFDVVIRHTLADGATLEIIEVPAEAWCLNCAQTVTVQQRYDACPNCGSYQLQVTRGEEMCIKELEVE</sequence>
<evidence type="ECO:0000313" key="6">
    <source>
        <dbReference type="EMBL" id="EIJ32920.1"/>
    </source>
</evidence>
<dbReference type="Proteomes" id="UP000005317">
    <property type="component" value="Unassembled WGS sequence"/>
</dbReference>
<keyword evidence="4 5" id="KW-0862">Zinc</keyword>
<gene>
    <name evidence="5" type="primary">hypA</name>
    <name evidence="6" type="ORF">Thini_0260</name>
</gene>
<organism evidence="6 7">
    <name type="scientific">Thiothrix nivea (strain ATCC 35100 / DSM 5205 / JP2)</name>
    <dbReference type="NCBI Taxonomy" id="870187"/>
    <lineage>
        <taxon>Bacteria</taxon>
        <taxon>Pseudomonadati</taxon>
        <taxon>Pseudomonadota</taxon>
        <taxon>Gammaproteobacteria</taxon>
        <taxon>Thiotrichales</taxon>
        <taxon>Thiotrichaceae</taxon>
        <taxon>Thiothrix</taxon>
    </lineage>
</organism>
<feature type="binding site" evidence="5">
    <location>
        <position position="2"/>
    </location>
    <ligand>
        <name>Ni(2+)</name>
        <dbReference type="ChEBI" id="CHEBI:49786"/>
    </ligand>
</feature>
<feature type="binding site" evidence="5">
    <location>
        <position position="76"/>
    </location>
    <ligand>
        <name>Zn(2+)</name>
        <dbReference type="ChEBI" id="CHEBI:29105"/>
    </ligand>
</feature>
<evidence type="ECO:0000313" key="7">
    <source>
        <dbReference type="Proteomes" id="UP000005317"/>
    </source>
</evidence>
<keyword evidence="7" id="KW-1185">Reference proteome</keyword>
<evidence type="ECO:0000256" key="5">
    <source>
        <dbReference type="HAMAP-Rule" id="MF_00213"/>
    </source>
</evidence>
<dbReference type="FunFam" id="3.30.2320.80:FF:000001">
    <property type="entry name" value="Hydrogenase maturation factor HypA"/>
    <property type="match status" value="1"/>
</dbReference>
<reference evidence="7" key="1">
    <citation type="journal article" date="2011" name="Stand. Genomic Sci.">
        <title>Genome sequence of the filamentous, gliding Thiothrix nivea neotype strain (JP2(T)).</title>
        <authorList>
            <person name="Lapidus A."/>
            <person name="Nolan M."/>
            <person name="Lucas S."/>
            <person name="Glavina Del Rio T."/>
            <person name="Tice H."/>
            <person name="Cheng J.F."/>
            <person name="Tapia R."/>
            <person name="Han C."/>
            <person name="Goodwin L."/>
            <person name="Pitluck S."/>
            <person name="Liolios K."/>
            <person name="Pagani I."/>
            <person name="Ivanova N."/>
            <person name="Huntemann M."/>
            <person name="Mavromatis K."/>
            <person name="Mikhailova N."/>
            <person name="Pati A."/>
            <person name="Chen A."/>
            <person name="Palaniappan K."/>
            <person name="Land M."/>
            <person name="Brambilla E.M."/>
            <person name="Rohde M."/>
            <person name="Abt B."/>
            <person name="Verbarg S."/>
            <person name="Goker M."/>
            <person name="Bristow J."/>
            <person name="Eisen J.A."/>
            <person name="Markowitz V."/>
            <person name="Hugenholtz P."/>
            <person name="Kyrpides N.C."/>
            <person name="Klenk H.P."/>
            <person name="Woyke T."/>
        </authorList>
    </citation>
    <scope>NUCLEOTIDE SEQUENCE [LARGE SCALE GENOMIC DNA]</scope>
    <source>
        <strain evidence="7">ATCC 35100 / DSM 5205 / JP2</strain>
    </source>
</reference>